<keyword evidence="1" id="KW-0812">Transmembrane</keyword>
<keyword evidence="3" id="KW-1185">Reference proteome</keyword>
<dbReference type="Proteomes" id="UP000740413">
    <property type="component" value="Unassembled WGS sequence"/>
</dbReference>
<dbReference type="RefSeq" id="WP_214612364.1">
    <property type="nucleotide sequence ID" value="NZ_JACATN010000004.1"/>
</dbReference>
<feature type="transmembrane region" description="Helical" evidence="1">
    <location>
        <begin position="61"/>
        <end position="78"/>
    </location>
</feature>
<sequence>MKSITFEKIGGITMLITGLGHTTTHFILENSTHPHPELKHAMKNTLIKIGSEVSVLDFHNGFSLAMGLLLISFGVSILRNKDKTGLFINLVVAGLMVLISALYFPVFVLVLTSISFTSLLIRTLKYED</sequence>
<name>A0ABS5WFZ2_9FLAO</name>
<evidence type="ECO:0000256" key="1">
    <source>
        <dbReference type="SAM" id="Phobius"/>
    </source>
</evidence>
<dbReference type="NCBIfam" id="NF047765">
    <property type="entry name" value="LIC_13387_fam"/>
    <property type="match status" value="1"/>
</dbReference>
<accession>A0ABS5WFZ2</accession>
<reference evidence="3" key="1">
    <citation type="submission" date="2023-07" db="EMBL/GenBank/DDBJ databases">
        <title>Zobellia barbeyronii sp. nov., a new marine flavobacterium, isolated from green and red algae.</title>
        <authorList>
            <person name="Nedashkovskaya O.I."/>
            <person name="Otstavnykh N."/>
            <person name="Zhukova N."/>
            <person name="Guzev K."/>
            <person name="Chausova V."/>
            <person name="Tekutyeva L."/>
            <person name="Mikhailov V."/>
            <person name="Isaeva M."/>
        </authorList>
    </citation>
    <scope>NUCLEOTIDE SEQUENCE [LARGE SCALE GENOMIC DNA]</scope>
    <source>
        <strain evidence="3">KMM 6746</strain>
    </source>
</reference>
<protein>
    <recommendedName>
        <fullName evidence="4">DUF4064 domain-containing protein</fullName>
    </recommendedName>
</protein>
<evidence type="ECO:0008006" key="4">
    <source>
        <dbReference type="Google" id="ProtNLM"/>
    </source>
</evidence>
<proteinExistence type="predicted"/>
<evidence type="ECO:0000313" key="2">
    <source>
        <dbReference type="EMBL" id="MBT2162304.1"/>
    </source>
</evidence>
<organism evidence="2 3">
    <name type="scientific">Zobellia barbeyronii</name>
    <dbReference type="NCBI Taxonomy" id="2748009"/>
    <lineage>
        <taxon>Bacteria</taxon>
        <taxon>Pseudomonadati</taxon>
        <taxon>Bacteroidota</taxon>
        <taxon>Flavobacteriia</taxon>
        <taxon>Flavobacteriales</taxon>
        <taxon>Flavobacteriaceae</taxon>
        <taxon>Zobellia</taxon>
    </lineage>
</organism>
<keyword evidence="1" id="KW-0472">Membrane</keyword>
<dbReference type="InterPro" id="IPR058068">
    <property type="entry name" value="LIC_13387-like"/>
</dbReference>
<evidence type="ECO:0000313" key="3">
    <source>
        <dbReference type="Proteomes" id="UP000740413"/>
    </source>
</evidence>
<keyword evidence="1" id="KW-1133">Transmembrane helix</keyword>
<feature type="transmembrane region" description="Helical" evidence="1">
    <location>
        <begin position="90"/>
        <end position="121"/>
    </location>
</feature>
<comment type="caution">
    <text evidence="2">The sequence shown here is derived from an EMBL/GenBank/DDBJ whole genome shotgun (WGS) entry which is preliminary data.</text>
</comment>
<gene>
    <name evidence="2" type="ORF">HW347_13610</name>
</gene>
<dbReference type="EMBL" id="JACATN010000004">
    <property type="protein sequence ID" value="MBT2162304.1"/>
    <property type="molecule type" value="Genomic_DNA"/>
</dbReference>